<reference evidence="1" key="1">
    <citation type="journal article" date="2014" name="Int. J. Syst. Evol. Microbiol.">
        <title>Complete genome sequence of Corynebacterium casei LMG S-19264T (=DSM 44701T), isolated from a smear-ripened cheese.</title>
        <authorList>
            <consortium name="US DOE Joint Genome Institute (JGI-PGF)"/>
            <person name="Walter F."/>
            <person name="Albersmeier A."/>
            <person name="Kalinowski J."/>
            <person name="Ruckert C."/>
        </authorList>
    </citation>
    <scope>NUCLEOTIDE SEQUENCE</scope>
    <source>
        <strain evidence="1">KCTC 12988</strain>
    </source>
</reference>
<dbReference type="Proteomes" id="UP000644507">
    <property type="component" value="Unassembled WGS sequence"/>
</dbReference>
<comment type="caution">
    <text evidence="1">The sequence shown here is derived from an EMBL/GenBank/DDBJ whole genome shotgun (WGS) entry which is preliminary data.</text>
</comment>
<protein>
    <submittedName>
        <fullName evidence="1">Uncharacterized protein</fullName>
    </submittedName>
</protein>
<proteinExistence type="predicted"/>
<organism evidence="1 2">
    <name type="scientific">Roseibacillus persicicus</name>
    <dbReference type="NCBI Taxonomy" id="454148"/>
    <lineage>
        <taxon>Bacteria</taxon>
        <taxon>Pseudomonadati</taxon>
        <taxon>Verrucomicrobiota</taxon>
        <taxon>Verrucomicrobiia</taxon>
        <taxon>Verrucomicrobiales</taxon>
        <taxon>Verrucomicrobiaceae</taxon>
        <taxon>Roseibacillus</taxon>
    </lineage>
</organism>
<name>A0A918TR16_9BACT</name>
<accession>A0A918TR16</accession>
<sequence length="191" mass="21772">MSEKAARDLARHPNLAPLYKRFIANIYSPRQGERNAQLIKLVPFLAHNVSIKFARELSDYFYKLNAEIFTDSFEQHKRESESHLEAVIQRWKTSLNNSEKMALEGLNEPHLSAARICRNLSQLENEDVKPPEFFLSNSELALRLGVDPKTARKILASFEAHKILEVVVPGTAHSKEGRGKATIYRWIASST</sequence>
<evidence type="ECO:0000313" key="2">
    <source>
        <dbReference type="Proteomes" id="UP000644507"/>
    </source>
</evidence>
<keyword evidence="2" id="KW-1185">Reference proteome</keyword>
<evidence type="ECO:0000313" key="1">
    <source>
        <dbReference type="EMBL" id="GHC52992.1"/>
    </source>
</evidence>
<dbReference type="AlphaFoldDB" id="A0A918TR16"/>
<dbReference type="EMBL" id="BMXI01000007">
    <property type="protein sequence ID" value="GHC52992.1"/>
    <property type="molecule type" value="Genomic_DNA"/>
</dbReference>
<gene>
    <name evidence="1" type="ORF">GCM10007100_19250</name>
</gene>
<reference evidence="1" key="2">
    <citation type="submission" date="2020-09" db="EMBL/GenBank/DDBJ databases">
        <authorList>
            <person name="Sun Q."/>
            <person name="Kim S."/>
        </authorList>
    </citation>
    <scope>NUCLEOTIDE SEQUENCE</scope>
    <source>
        <strain evidence="1">KCTC 12988</strain>
    </source>
</reference>